<evidence type="ECO:0000313" key="4">
    <source>
        <dbReference type="Proteomes" id="UP000003688"/>
    </source>
</evidence>
<dbReference type="CDD" id="cd08582">
    <property type="entry name" value="GDPD_like_2"/>
    <property type="match status" value="1"/>
</dbReference>
<dbReference type="GO" id="GO:0008081">
    <property type="term" value="F:phosphoric diester hydrolase activity"/>
    <property type="evidence" value="ECO:0007669"/>
    <property type="project" value="InterPro"/>
</dbReference>
<dbReference type="RefSeq" id="WP_007416332.1">
    <property type="nucleotide sequence ID" value="NZ_ABOX02000025.1"/>
</dbReference>
<dbReference type="AlphaFoldDB" id="B9XKI9"/>
<accession>B9XKI9</accession>
<dbReference type="OrthoDB" id="384721at2"/>
<dbReference type="SUPFAM" id="SSF51695">
    <property type="entry name" value="PLC-like phosphodiesterases"/>
    <property type="match status" value="1"/>
</dbReference>
<evidence type="ECO:0000313" key="3">
    <source>
        <dbReference type="EMBL" id="EEF59659.1"/>
    </source>
</evidence>
<dbReference type="EMBL" id="ABOX02000025">
    <property type="protein sequence ID" value="EEF59659.1"/>
    <property type="molecule type" value="Genomic_DNA"/>
</dbReference>
<dbReference type="PANTHER" id="PTHR46211">
    <property type="entry name" value="GLYCEROPHOSPHORYL DIESTER PHOSPHODIESTERASE"/>
    <property type="match status" value="1"/>
</dbReference>
<dbReference type="Pfam" id="PF03009">
    <property type="entry name" value="GDPD"/>
    <property type="match status" value="1"/>
</dbReference>
<proteinExistence type="predicted"/>
<feature type="chain" id="PRO_5002894999" evidence="1">
    <location>
        <begin position="22"/>
        <end position="268"/>
    </location>
</feature>
<keyword evidence="1" id="KW-0732">Signal</keyword>
<dbReference type="InterPro" id="IPR030395">
    <property type="entry name" value="GP_PDE_dom"/>
</dbReference>
<dbReference type="STRING" id="320771.Cflav_PD2648"/>
<evidence type="ECO:0000259" key="2">
    <source>
        <dbReference type="PROSITE" id="PS51704"/>
    </source>
</evidence>
<feature type="domain" description="GP-PDE" evidence="2">
    <location>
        <begin position="22"/>
        <end position="264"/>
    </location>
</feature>
<sequence precursor="true">MKTLFNTVLVASLCMSSSTFAAQIVGHRGASFDAPENTLSSFKLGYKQNADADELDIHLTKDGKVVVMHDYDMARTGGEKLKVSEHTLEELRALDIGKWGKWQGKGFSEKIPLLEEVLALIPDGKRLFIEIKCGPEVLPELANVLKKAGKKPEQTVIIGFGYETMQAAKEKFPNLEVNWLVQADKKKVFPPVEDLIAKSKAAKLDGLDLNQGFPIDKQFVDKVHAAGLKLYTWTVDDPIVAKAEAEAGVDGITTNRPGWMREQLAAKS</sequence>
<comment type="caution">
    <text evidence="3">The sequence shown here is derived from an EMBL/GenBank/DDBJ whole genome shotgun (WGS) entry which is preliminary data.</text>
</comment>
<feature type="signal peptide" evidence="1">
    <location>
        <begin position="1"/>
        <end position="21"/>
    </location>
</feature>
<name>B9XKI9_PEDPL</name>
<evidence type="ECO:0000256" key="1">
    <source>
        <dbReference type="SAM" id="SignalP"/>
    </source>
</evidence>
<gene>
    <name evidence="3" type="ORF">Cflav_PD2648</name>
</gene>
<keyword evidence="4" id="KW-1185">Reference proteome</keyword>
<dbReference type="PANTHER" id="PTHR46211:SF1">
    <property type="entry name" value="GLYCEROPHOSPHODIESTER PHOSPHODIESTERASE, CYTOPLASMIC"/>
    <property type="match status" value="1"/>
</dbReference>
<organism evidence="3 4">
    <name type="scientific">Pedosphaera parvula (strain Ellin514)</name>
    <dbReference type="NCBI Taxonomy" id="320771"/>
    <lineage>
        <taxon>Bacteria</taxon>
        <taxon>Pseudomonadati</taxon>
        <taxon>Verrucomicrobiota</taxon>
        <taxon>Pedosphaerae</taxon>
        <taxon>Pedosphaerales</taxon>
        <taxon>Pedosphaeraceae</taxon>
        <taxon>Pedosphaera</taxon>
    </lineage>
</organism>
<protein>
    <submittedName>
        <fullName evidence="3">Glycerophosphoryl diester phosphodiesterase</fullName>
    </submittedName>
</protein>
<dbReference type="Proteomes" id="UP000003688">
    <property type="component" value="Unassembled WGS sequence"/>
</dbReference>
<dbReference type="GO" id="GO:0006629">
    <property type="term" value="P:lipid metabolic process"/>
    <property type="evidence" value="ECO:0007669"/>
    <property type="project" value="InterPro"/>
</dbReference>
<dbReference type="Gene3D" id="3.20.20.190">
    <property type="entry name" value="Phosphatidylinositol (PI) phosphodiesterase"/>
    <property type="match status" value="1"/>
</dbReference>
<reference evidence="3 4" key="1">
    <citation type="journal article" date="2011" name="J. Bacteriol.">
        <title>Genome sequence of 'Pedosphaera parvula' Ellin514, an aerobic Verrucomicrobial isolate from pasture soil.</title>
        <authorList>
            <person name="Kant R."/>
            <person name="van Passel M.W."/>
            <person name="Sangwan P."/>
            <person name="Palva A."/>
            <person name="Lucas S."/>
            <person name="Copeland A."/>
            <person name="Lapidus A."/>
            <person name="Glavina Del Rio T."/>
            <person name="Dalin E."/>
            <person name="Tice H."/>
            <person name="Bruce D."/>
            <person name="Goodwin L."/>
            <person name="Pitluck S."/>
            <person name="Chertkov O."/>
            <person name="Larimer F.W."/>
            <person name="Land M.L."/>
            <person name="Hauser L."/>
            <person name="Brettin T.S."/>
            <person name="Detter J.C."/>
            <person name="Han S."/>
            <person name="de Vos W.M."/>
            <person name="Janssen P.H."/>
            <person name="Smidt H."/>
        </authorList>
    </citation>
    <scope>NUCLEOTIDE SEQUENCE [LARGE SCALE GENOMIC DNA]</scope>
    <source>
        <strain evidence="3 4">Ellin514</strain>
    </source>
</reference>
<dbReference type="InterPro" id="IPR017946">
    <property type="entry name" value="PLC-like_Pdiesterase_TIM-brl"/>
</dbReference>
<dbReference type="PROSITE" id="PS51704">
    <property type="entry name" value="GP_PDE"/>
    <property type="match status" value="1"/>
</dbReference>